<evidence type="ECO:0000313" key="3">
    <source>
        <dbReference type="EMBL" id="CAI3992046.1"/>
    </source>
</evidence>
<evidence type="ECO:0000256" key="2">
    <source>
        <dbReference type="SAM" id="MobiDB-lite"/>
    </source>
</evidence>
<dbReference type="EMBL" id="CAMXCT030001668">
    <property type="protein sequence ID" value="CAL4779358.1"/>
    <property type="molecule type" value="Genomic_DNA"/>
</dbReference>
<dbReference type="EMBL" id="CAMXCT010001668">
    <property type="protein sequence ID" value="CAI3992046.1"/>
    <property type="molecule type" value="Genomic_DNA"/>
</dbReference>
<organism evidence="3">
    <name type="scientific">Cladocopium goreaui</name>
    <dbReference type="NCBI Taxonomy" id="2562237"/>
    <lineage>
        <taxon>Eukaryota</taxon>
        <taxon>Sar</taxon>
        <taxon>Alveolata</taxon>
        <taxon>Dinophyceae</taxon>
        <taxon>Suessiales</taxon>
        <taxon>Symbiodiniaceae</taxon>
        <taxon>Cladocopium</taxon>
    </lineage>
</organism>
<feature type="compositionally biased region" description="Polar residues" evidence="2">
    <location>
        <begin position="189"/>
        <end position="198"/>
    </location>
</feature>
<sequence length="508" mass="57008">MAWEECLQAGHTLLQWYTTICPCVLATCDASADRSTPLVGFGPSAEAPETDVIEEEEPKKDEHPKRRAQRRRETMRKRRQAMEKKMSSVPESSQSLSGASRPQISFEDKEAHEAQLADLKKRFKKISDDVELNLDAGDRSRLQHLFALLSQGQQKMEEAVDGLAKIEADATRYAREGQPDLQAKEKTPSPATRQRCQQRNFWRRVAPQLSHGEAPASAETELFASLGKKVLQFGEQLGELQPRQNWMWCTGGVFGVFLTVGSPNSTISAWSSSYKERLLQQNADANATNTQGATPLDFTKKDEVRWLLRSHKGRKGALRRGAGPTPQERDDLRRKNANLRMDIEERLMVTEEEKELQEELDEVLEKLQDIHSADPEGEDTAALAGSTVVEEDALSFPTLIPVLKALDQSVRHGSAAQEMAFMEFVQLTTSSAKLERKAKNLGQTISKLLEGQITGKPDAQEAEWQAACKDLILDMEQVFDQIKVVRAVIPRQQSAFEESNDKRAKTLR</sequence>
<dbReference type="EMBL" id="CAMXCT020001668">
    <property type="protein sequence ID" value="CAL1145421.1"/>
    <property type="molecule type" value="Genomic_DNA"/>
</dbReference>
<keyword evidence="5" id="KW-1185">Reference proteome</keyword>
<feature type="compositionally biased region" description="Basic and acidic residues" evidence="2">
    <location>
        <begin position="175"/>
        <end position="187"/>
    </location>
</feature>
<protein>
    <submittedName>
        <fullName evidence="3">Uncharacterized protein</fullName>
    </submittedName>
</protein>
<feature type="compositionally biased region" description="Basic residues" evidence="2">
    <location>
        <begin position="65"/>
        <end position="79"/>
    </location>
</feature>
<feature type="region of interest" description="Disordered" evidence="2">
    <location>
        <begin position="35"/>
        <end position="104"/>
    </location>
</feature>
<dbReference type="AlphaFoldDB" id="A0A9P1FXR3"/>
<dbReference type="Proteomes" id="UP001152797">
    <property type="component" value="Unassembled WGS sequence"/>
</dbReference>
<feature type="region of interest" description="Disordered" evidence="2">
    <location>
        <begin position="175"/>
        <end position="198"/>
    </location>
</feature>
<evidence type="ECO:0000256" key="1">
    <source>
        <dbReference type="SAM" id="Coils"/>
    </source>
</evidence>
<reference evidence="3" key="1">
    <citation type="submission" date="2022-10" db="EMBL/GenBank/DDBJ databases">
        <authorList>
            <person name="Chen Y."/>
            <person name="Dougan E. K."/>
            <person name="Chan C."/>
            <person name="Rhodes N."/>
            <person name="Thang M."/>
        </authorList>
    </citation>
    <scope>NUCLEOTIDE SEQUENCE</scope>
</reference>
<gene>
    <name evidence="3" type="ORF">C1SCF055_LOCUS18901</name>
</gene>
<accession>A0A9P1FXR3</accession>
<comment type="caution">
    <text evidence="3">The sequence shown here is derived from an EMBL/GenBank/DDBJ whole genome shotgun (WGS) entry which is preliminary data.</text>
</comment>
<name>A0A9P1FXR3_9DINO</name>
<feature type="coiled-coil region" evidence="1">
    <location>
        <begin position="340"/>
        <end position="373"/>
    </location>
</feature>
<evidence type="ECO:0000313" key="5">
    <source>
        <dbReference type="Proteomes" id="UP001152797"/>
    </source>
</evidence>
<feature type="compositionally biased region" description="Polar residues" evidence="2">
    <location>
        <begin position="89"/>
        <end position="103"/>
    </location>
</feature>
<proteinExistence type="predicted"/>
<keyword evidence="1" id="KW-0175">Coiled coil</keyword>
<evidence type="ECO:0000313" key="4">
    <source>
        <dbReference type="EMBL" id="CAL4779358.1"/>
    </source>
</evidence>
<reference evidence="4 5" key="2">
    <citation type="submission" date="2024-05" db="EMBL/GenBank/DDBJ databases">
        <authorList>
            <person name="Chen Y."/>
            <person name="Shah S."/>
            <person name="Dougan E. K."/>
            <person name="Thang M."/>
            <person name="Chan C."/>
        </authorList>
    </citation>
    <scope>NUCLEOTIDE SEQUENCE [LARGE SCALE GENOMIC DNA]</scope>
</reference>